<dbReference type="Proteomes" id="UP000027186">
    <property type="component" value="Plasmid AbAZ39_p1"/>
</dbReference>
<feature type="coiled-coil region" evidence="1">
    <location>
        <begin position="108"/>
        <end position="142"/>
    </location>
</feature>
<sequence>MDTPTWDTELPPEAVKRLRPEDKGRRAVTSLTRKVETLERWGRNGIPAGMAEAVPWDRAKLRRWADVRFGLWPWADPQVDAKDGRNAALMERFRRALEVLEVRAKDRGANLKRELEAKDRIIANLERQNADLLDQVRQLQKMVGVQPVVRR</sequence>
<gene>
    <name evidence="2" type="ORF">ABAZ39_18610</name>
</gene>
<organism evidence="2 3">
    <name type="scientific">Azospirillum argentinense</name>
    <dbReference type="NCBI Taxonomy" id="2970906"/>
    <lineage>
        <taxon>Bacteria</taxon>
        <taxon>Pseudomonadati</taxon>
        <taxon>Pseudomonadota</taxon>
        <taxon>Alphaproteobacteria</taxon>
        <taxon>Rhodospirillales</taxon>
        <taxon>Azospirillaceae</taxon>
        <taxon>Azospirillum</taxon>
    </lineage>
</organism>
<proteinExistence type="predicted"/>
<evidence type="ECO:0000313" key="2">
    <source>
        <dbReference type="EMBL" id="AIB13947.1"/>
    </source>
</evidence>
<geneLocation type="plasmid" evidence="2 3">
    <name>AbAZ39_p1</name>
</geneLocation>
<evidence type="ECO:0000256" key="1">
    <source>
        <dbReference type="SAM" id="Coils"/>
    </source>
</evidence>
<dbReference type="RefSeq" id="WP_040134270.1">
    <property type="nucleotide sequence ID" value="NZ_CP007794.1"/>
</dbReference>
<keyword evidence="1" id="KW-0175">Coiled coil</keyword>
<protein>
    <submittedName>
        <fullName evidence="2">Uncharacterized protein</fullName>
    </submittedName>
</protein>
<dbReference type="EMBL" id="CP007794">
    <property type="protein sequence ID" value="AIB13947.1"/>
    <property type="molecule type" value="Genomic_DNA"/>
</dbReference>
<reference evidence="2 3" key="1">
    <citation type="journal article" date="2014" name="Genome Announc.">
        <title>Complete Genome Sequence of the Model Rhizosphere Strain Azospirillum brasilense Az39, Successfully Applied in Agriculture.</title>
        <authorList>
            <person name="Rivera D."/>
            <person name="Revale S."/>
            <person name="Molina R."/>
            <person name="Gualpa J."/>
            <person name="Puente M."/>
            <person name="Maroniche G."/>
            <person name="Paris G."/>
            <person name="Baker D."/>
            <person name="Clavijo B."/>
            <person name="McLay K."/>
            <person name="Spaepen S."/>
            <person name="Perticari A."/>
            <person name="Vazquez M."/>
            <person name="Wisniewski-Dye F."/>
            <person name="Watkins C."/>
            <person name="Martinez-Abarca F."/>
            <person name="Vanderleyden J."/>
            <person name="Cassan F."/>
        </authorList>
    </citation>
    <scope>NUCLEOTIDE SEQUENCE [LARGE SCALE GENOMIC DNA]</scope>
    <source>
        <strain evidence="2 3">Az39</strain>
        <plasmid evidence="2">AbAZ39_p1</plasmid>
    </source>
</reference>
<accession>A0A060DM50</accession>
<dbReference type="KEGG" id="abq:ABAZ39_18610"/>
<dbReference type="AlphaFoldDB" id="A0A060DM50"/>
<evidence type="ECO:0000313" key="3">
    <source>
        <dbReference type="Proteomes" id="UP000027186"/>
    </source>
</evidence>
<keyword evidence="2" id="KW-0614">Plasmid</keyword>
<name>A0A060DM50_9PROT</name>